<proteinExistence type="predicted"/>
<evidence type="ECO:0000256" key="4">
    <source>
        <dbReference type="ARBA" id="ARBA00022989"/>
    </source>
</evidence>
<keyword evidence="4 6" id="KW-1133">Transmembrane helix</keyword>
<dbReference type="InterPro" id="IPR001123">
    <property type="entry name" value="LeuE-type"/>
</dbReference>
<feature type="transmembrane region" description="Helical" evidence="6">
    <location>
        <begin position="6"/>
        <end position="29"/>
    </location>
</feature>
<evidence type="ECO:0000256" key="5">
    <source>
        <dbReference type="ARBA" id="ARBA00023136"/>
    </source>
</evidence>
<evidence type="ECO:0000256" key="3">
    <source>
        <dbReference type="ARBA" id="ARBA00022692"/>
    </source>
</evidence>
<dbReference type="AlphaFoldDB" id="A0A0B2UGS3"/>
<keyword evidence="3 6" id="KW-0812">Transmembrane</keyword>
<accession>A0A0B2UGS3</accession>
<dbReference type="PANTHER" id="PTHR30086">
    <property type="entry name" value="ARGININE EXPORTER PROTEIN ARGO"/>
    <property type="match status" value="1"/>
</dbReference>
<keyword evidence="2" id="KW-1003">Cell membrane</keyword>
<evidence type="ECO:0000313" key="8">
    <source>
        <dbReference type="Proteomes" id="UP000031012"/>
    </source>
</evidence>
<protein>
    <submittedName>
        <fullName evidence="7">Amino acid transporter</fullName>
    </submittedName>
</protein>
<gene>
    <name evidence="7" type="ORF">DH17_10865</name>
</gene>
<evidence type="ECO:0000256" key="6">
    <source>
        <dbReference type="SAM" id="Phobius"/>
    </source>
</evidence>
<evidence type="ECO:0000256" key="1">
    <source>
        <dbReference type="ARBA" id="ARBA00004651"/>
    </source>
</evidence>
<reference evidence="7 8" key="1">
    <citation type="submission" date="2014-03" db="EMBL/GenBank/DDBJ databases">
        <title>Genome sequence of the diesel-degrader and plant-growth promoter Acinetobacter oleivorans PF-1 isolated from the roots of poplar tree.</title>
        <authorList>
            <person name="Gkorezis P."/>
            <person name="van Hamme J."/>
            <person name="Rineau F."/>
            <person name="Vangronsveld J."/>
            <person name="Francetti A."/>
        </authorList>
    </citation>
    <scope>NUCLEOTIDE SEQUENCE [LARGE SCALE GENOMIC DNA]</scope>
    <source>
        <strain evidence="7 8">PF1</strain>
    </source>
</reference>
<name>A0A0B2UGS3_9GAMM</name>
<dbReference type="PANTHER" id="PTHR30086:SF20">
    <property type="entry name" value="ARGININE EXPORTER PROTEIN ARGO-RELATED"/>
    <property type="match status" value="1"/>
</dbReference>
<dbReference type="EMBL" id="JHQK01000003">
    <property type="protein sequence ID" value="KHN68190.1"/>
    <property type="molecule type" value="Genomic_DNA"/>
</dbReference>
<keyword evidence="5 6" id="KW-0472">Membrane</keyword>
<evidence type="ECO:0000313" key="7">
    <source>
        <dbReference type="EMBL" id="KHN68190.1"/>
    </source>
</evidence>
<feature type="transmembrane region" description="Helical" evidence="6">
    <location>
        <begin position="41"/>
        <end position="69"/>
    </location>
</feature>
<feature type="transmembrane region" description="Helical" evidence="6">
    <location>
        <begin position="75"/>
        <end position="93"/>
    </location>
</feature>
<sequence>MIPLELFITFLITTIIFAYIPGPAMLYTAAQTLSRGRKSGLMAAFGIFLGGCFHIIAASLGLTTIFQIIPKLYDIIKILGALYLVWLGIKLIRSTSSPTVQQNVENGQLSLKQSILVEVLNPKTAIFYIAFLPQFINTSLDFPVWSQFIILGLIVNLIFVSADVVCVFLANYISQKLTKSKKPQKSMSVMGGLIFMGLGLFLGFKNQ</sequence>
<organism evidence="7 8">
    <name type="scientific">Acinetobacter oleivorans</name>
    <dbReference type="NCBI Taxonomy" id="1148157"/>
    <lineage>
        <taxon>Bacteria</taxon>
        <taxon>Pseudomonadati</taxon>
        <taxon>Pseudomonadota</taxon>
        <taxon>Gammaproteobacteria</taxon>
        <taxon>Moraxellales</taxon>
        <taxon>Moraxellaceae</taxon>
        <taxon>Acinetobacter</taxon>
    </lineage>
</organism>
<dbReference type="PIRSF" id="PIRSF006324">
    <property type="entry name" value="LeuE"/>
    <property type="match status" value="1"/>
</dbReference>
<feature type="transmembrane region" description="Helical" evidence="6">
    <location>
        <begin position="148"/>
        <end position="174"/>
    </location>
</feature>
<dbReference type="Proteomes" id="UP000031012">
    <property type="component" value="Unassembled WGS sequence"/>
</dbReference>
<comment type="subcellular location">
    <subcellularLocation>
        <location evidence="1">Cell membrane</location>
        <topology evidence="1">Multi-pass membrane protein</topology>
    </subcellularLocation>
</comment>
<dbReference type="Pfam" id="PF01810">
    <property type="entry name" value="LysE"/>
    <property type="match status" value="1"/>
</dbReference>
<dbReference type="GO" id="GO:0015171">
    <property type="term" value="F:amino acid transmembrane transporter activity"/>
    <property type="evidence" value="ECO:0007669"/>
    <property type="project" value="TreeGrafter"/>
</dbReference>
<dbReference type="GO" id="GO:0005886">
    <property type="term" value="C:plasma membrane"/>
    <property type="evidence" value="ECO:0007669"/>
    <property type="project" value="UniProtKB-SubCell"/>
</dbReference>
<evidence type="ECO:0000256" key="2">
    <source>
        <dbReference type="ARBA" id="ARBA00022475"/>
    </source>
</evidence>
<feature type="transmembrane region" description="Helical" evidence="6">
    <location>
        <begin position="114"/>
        <end position="136"/>
    </location>
</feature>
<feature type="transmembrane region" description="Helical" evidence="6">
    <location>
        <begin position="186"/>
        <end position="204"/>
    </location>
</feature>
<comment type="caution">
    <text evidence="7">The sequence shown here is derived from an EMBL/GenBank/DDBJ whole genome shotgun (WGS) entry which is preliminary data.</text>
</comment>